<keyword evidence="4" id="KW-0863">Zinc-finger</keyword>
<keyword evidence="6" id="KW-0539">Nucleus</keyword>
<comment type="caution">
    <text evidence="9">The sequence shown here is derived from an EMBL/GenBank/DDBJ whole genome shotgun (WGS) entry which is preliminary data.</text>
</comment>
<accession>A0ABR1P8Z5</accession>
<protein>
    <recommendedName>
        <fullName evidence="8">Xylanolytic transcriptional activator regulatory domain-containing protein</fullName>
    </recommendedName>
</protein>
<evidence type="ECO:0000256" key="2">
    <source>
        <dbReference type="ARBA" id="ARBA00022723"/>
    </source>
</evidence>
<dbReference type="PANTHER" id="PTHR40626">
    <property type="entry name" value="MIP31509P"/>
    <property type="match status" value="1"/>
</dbReference>
<keyword evidence="2" id="KW-0479">Metal-binding</keyword>
<comment type="subcellular location">
    <subcellularLocation>
        <location evidence="1">Nucleus</location>
    </subcellularLocation>
</comment>
<evidence type="ECO:0000256" key="6">
    <source>
        <dbReference type="ARBA" id="ARBA00023242"/>
    </source>
</evidence>
<feature type="domain" description="Xylanolytic transcriptional activator regulatory" evidence="8">
    <location>
        <begin position="9"/>
        <end position="270"/>
    </location>
</feature>
<sequence length="455" mass="50650">MPTFRVTNYPRSPELVLALLAVGAQYRYEYSRALSLYRSGRAIVLGRMQSGELSSVGHIGPPNLPSERRSREDGASVTTTDPVDTFGAILLLSTFASWQGDPALVRESLEYQHLLARLARDCGLCEEQPLDVDGDADGDDWLEWVPRESSRRTKFSVSTFLNLQSIALGLPPVLLSNEINLRLPTSCRQWLAQDQQSWLAAREETPQATYFRDVLCRLCTDSGDDDGLDHGGNKDTEPMPVTTPFGNFVLIHALLQRLVLSWQFSHTSCLPTSSSALSSQKPLHLQHHPNGSGGTFEKSLRRWRDSWQNAPECLLDLMKSKDSLSWSATSLLGLAHVRVHFDLGSRRSELLHLNDPSSSRGVIADVALAAPSPVRGPHLLNALLHSVHALSVPAQLGIHYLANCHAFFLSLQHAFCYFECAVFLSKWLLSLCGDDDRERVVTDSDNLLQTWSVRW</sequence>
<proteinExistence type="predicted"/>
<dbReference type="PANTHER" id="PTHR40626:SF10">
    <property type="entry name" value="C2H2-TYPE DOMAIN-CONTAINING PROTEIN"/>
    <property type="match status" value="1"/>
</dbReference>
<dbReference type="EMBL" id="JAKNSF020000029">
    <property type="protein sequence ID" value="KAK7729343.1"/>
    <property type="molecule type" value="Genomic_DNA"/>
</dbReference>
<evidence type="ECO:0000256" key="7">
    <source>
        <dbReference type="SAM" id="MobiDB-lite"/>
    </source>
</evidence>
<dbReference type="InterPro" id="IPR007219">
    <property type="entry name" value="XnlR_reg_dom"/>
</dbReference>
<evidence type="ECO:0000256" key="5">
    <source>
        <dbReference type="ARBA" id="ARBA00022833"/>
    </source>
</evidence>
<keyword evidence="3" id="KW-0677">Repeat</keyword>
<gene>
    <name evidence="9" type="ORF">SLS63_006216</name>
</gene>
<evidence type="ECO:0000256" key="1">
    <source>
        <dbReference type="ARBA" id="ARBA00004123"/>
    </source>
</evidence>
<evidence type="ECO:0000313" key="9">
    <source>
        <dbReference type="EMBL" id="KAK7729343.1"/>
    </source>
</evidence>
<dbReference type="InterPro" id="IPR051059">
    <property type="entry name" value="VerF-like"/>
</dbReference>
<evidence type="ECO:0000256" key="4">
    <source>
        <dbReference type="ARBA" id="ARBA00022771"/>
    </source>
</evidence>
<dbReference type="CDD" id="cd12148">
    <property type="entry name" value="fungal_TF_MHR"/>
    <property type="match status" value="1"/>
</dbReference>
<name>A0ABR1P8Z5_DIAER</name>
<feature type="region of interest" description="Disordered" evidence="7">
    <location>
        <begin position="55"/>
        <end position="80"/>
    </location>
</feature>
<evidence type="ECO:0000313" key="10">
    <source>
        <dbReference type="Proteomes" id="UP001430848"/>
    </source>
</evidence>
<reference evidence="9 10" key="1">
    <citation type="submission" date="2024-02" db="EMBL/GenBank/DDBJ databases">
        <title>De novo assembly and annotation of 12 fungi associated with fruit tree decline syndrome in Ontario, Canada.</title>
        <authorList>
            <person name="Sulman M."/>
            <person name="Ellouze W."/>
            <person name="Ilyukhin E."/>
        </authorList>
    </citation>
    <scope>NUCLEOTIDE SEQUENCE [LARGE SCALE GENOMIC DNA]</scope>
    <source>
        <strain evidence="9 10">M169</strain>
    </source>
</reference>
<dbReference type="Proteomes" id="UP001430848">
    <property type="component" value="Unassembled WGS sequence"/>
</dbReference>
<evidence type="ECO:0000256" key="3">
    <source>
        <dbReference type="ARBA" id="ARBA00022737"/>
    </source>
</evidence>
<evidence type="ECO:0000259" key="8">
    <source>
        <dbReference type="Pfam" id="PF04082"/>
    </source>
</evidence>
<keyword evidence="10" id="KW-1185">Reference proteome</keyword>
<dbReference type="Pfam" id="PF04082">
    <property type="entry name" value="Fungal_trans"/>
    <property type="match status" value="1"/>
</dbReference>
<keyword evidence="5" id="KW-0862">Zinc</keyword>
<organism evidence="9 10">
    <name type="scientific">Diaporthe eres</name>
    <name type="common">Phomopsis oblonga</name>
    <dbReference type="NCBI Taxonomy" id="83184"/>
    <lineage>
        <taxon>Eukaryota</taxon>
        <taxon>Fungi</taxon>
        <taxon>Dikarya</taxon>
        <taxon>Ascomycota</taxon>
        <taxon>Pezizomycotina</taxon>
        <taxon>Sordariomycetes</taxon>
        <taxon>Sordariomycetidae</taxon>
        <taxon>Diaporthales</taxon>
        <taxon>Diaporthaceae</taxon>
        <taxon>Diaporthe</taxon>
        <taxon>Diaporthe eres species complex</taxon>
    </lineage>
</organism>